<dbReference type="InterPro" id="IPR011604">
    <property type="entry name" value="PDDEXK-like_dom_sf"/>
</dbReference>
<evidence type="ECO:0000256" key="14">
    <source>
        <dbReference type="PROSITE-ProRule" id="PRU00560"/>
    </source>
</evidence>
<keyword evidence="6 13" id="KW-0269">Exonuclease</keyword>
<keyword evidence="1 13" id="KW-0540">Nuclease</keyword>
<feature type="compositionally biased region" description="Acidic residues" evidence="15">
    <location>
        <begin position="535"/>
        <end position="551"/>
    </location>
</feature>
<evidence type="ECO:0000259" key="17">
    <source>
        <dbReference type="PROSITE" id="PS51217"/>
    </source>
</evidence>
<protein>
    <recommendedName>
        <fullName evidence="13">ATP-dependent helicase/nuclease subunit A</fullName>
        <ecNumber evidence="13">3.1.-.-</ecNumber>
        <ecNumber evidence="13">5.6.2.4</ecNumber>
    </recommendedName>
    <alternativeName>
        <fullName evidence="13">ATP-dependent helicase/nuclease AddA</fullName>
    </alternativeName>
    <alternativeName>
        <fullName evidence="13">DNA 3'-5' helicase AddA</fullName>
    </alternativeName>
</protein>
<feature type="region of interest" description="Disordered" evidence="15">
    <location>
        <begin position="528"/>
        <end position="552"/>
    </location>
</feature>
<evidence type="ECO:0000256" key="15">
    <source>
        <dbReference type="SAM" id="MobiDB-lite"/>
    </source>
</evidence>
<dbReference type="SUPFAM" id="SSF52540">
    <property type="entry name" value="P-loop containing nucleoside triphosphate hydrolases"/>
    <property type="match status" value="1"/>
</dbReference>
<evidence type="ECO:0000256" key="7">
    <source>
        <dbReference type="ARBA" id="ARBA00022840"/>
    </source>
</evidence>
<dbReference type="EC" id="5.6.2.4" evidence="13"/>
<dbReference type="RefSeq" id="WP_161836430.1">
    <property type="nucleotide sequence ID" value="NZ_CP048000.1"/>
</dbReference>
<dbReference type="EC" id="3.1.-.-" evidence="13"/>
<feature type="binding site" evidence="14">
    <location>
        <begin position="22"/>
        <end position="29"/>
    </location>
    <ligand>
        <name>ATP</name>
        <dbReference type="ChEBI" id="CHEBI:30616"/>
    </ligand>
</feature>
<dbReference type="GO" id="GO:0008408">
    <property type="term" value="F:3'-5' exonuclease activity"/>
    <property type="evidence" value="ECO:0007669"/>
    <property type="project" value="UniProtKB-UniRule"/>
</dbReference>
<evidence type="ECO:0000313" key="18">
    <source>
        <dbReference type="EMBL" id="QHQ59655.1"/>
    </source>
</evidence>
<keyword evidence="2 13" id="KW-0547">Nucleotide-binding</keyword>
<evidence type="ECO:0000259" key="16">
    <source>
        <dbReference type="PROSITE" id="PS51198"/>
    </source>
</evidence>
<dbReference type="GO" id="GO:0003690">
    <property type="term" value="F:double-stranded DNA binding"/>
    <property type="evidence" value="ECO:0007669"/>
    <property type="project" value="UniProtKB-UniRule"/>
</dbReference>
<evidence type="ECO:0000256" key="3">
    <source>
        <dbReference type="ARBA" id="ARBA00022763"/>
    </source>
</evidence>
<dbReference type="Pfam" id="PF12705">
    <property type="entry name" value="PDDEXK_1"/>
    <property type="match status" value="1"/>
</dbReference>
<comment type="function">
    <text evidence="13">The heterodimer acts as both an ATP-dependent DNA helicase and an ATP-dependent, dual-direction single-stranded exonuclease. Recognizes the chi site generating a DNA molecule suitable for the initiation of homologous recombination. The AddA nuclease domain is required for chi fragment generation; this subunit has the helicase and 3' -&gt; 5' nuclease activities.</text>
</comment>
<dbReference type="PANTHER" id="PTHR11070:SF48">
    <property type="entry name" value="ATP-DEPENDENT HELICASE_NUCLEASE SUBUNIT A"/>
    <property type="match status" value="1"/>
</dbReference>
<keyword evidence="8 13" id="KW-0238">DNA-binding</keyword>
<feature type="domain" description="UvrD-like helicase ATP-binding" evidence="16">
    <location>
        <begin position="1"/>
        <end position="470"/>
    </location>
</feature>
<gene>
    <name evidence="13 18" type="primary">addA</name>
    <name evidence="18" type="ORF">Ana3638_01630</name>
</gene>
<keyword evidence="10 13" id="KW-0413">Isomerase</keyword>
<dbReference type="KEGG" id="anr:Ana3638_01630"/>
<evidence type="ECO:0000313" key="19">
    <source>
        <dbReference type="Proteomes" id="UP000464314"/>
    </source>
</evidence>
<dbReference type="Pfam" id="PF13361">
    <property type="entry name" value="UvrD_C"/>
    <property type="match status" value="1"/>
</dbReference>
<dbReference type="InterPro" id="IPR027417">
    <property type="entry name" value="P-loop_NTPase"/>
</dbReference>
<evidence type="ECO:0000256" key="9">
    <source>
        <dbReference type="ARBA" id="ARBA00023204"/>
    </source>
</evidence>
<dbReference type="AlphaFoldDB" id="A0A6P1TJ40"/>
<dbReference type="GO" id="GO:0043138">
    <property type="term" value="F:3'-5' DNA helicase activity"/>
    <property type="evidence" value="ECO:0007669"/>
    <property type="project" value="UniProtKB-UniRule"/>
</dbReference>
<keyword evidence="9 13" id="KW-0234">DNA repair</keyword>
<dbReference type="EMBL" id="CP048000">
    <property type="protein sequence ID" value="QHQ59655.1"/>
    <property type="molecule type" value="Genomic_DNA"/>
</dbReference>
<keyword evidence="5 13" id="KW-0347">Helicase</keyword>
<dbReference type="GO" id="GO:0033202">
    <property type="term" value="C:DNA helicase complex"/>
    <property type="evidence" value="ECO:0007669"/>
    <property type="project" value="TreeGrafter"/>
</dbReference>
<evidence type="ECO:0000256" key="8">
    <source>
        <dbReference type="ARBA" id="ARBA00023125"/>
    </source>
</evidence>
<dbReference type="PANTHER" id="PTHR11070">
    <property type="entry name" value="UVRD / RECB / PCRA DNA HELICASE FAMILY MEMBER"/>
    <property type="match status" value="1"/>
</dbReference>
<comment type="cofactor">
    <cofactor evidence="13">
        <name>Mg(2+)</name>
        <dbReference type="ChEBI" id="CHEBI:18420"/>
    </cofactor>
</comment>
<reference evidence="18 19" key="1">
    <citation type="submission" date="2020-01" db="EMBL/GenBank/DDBJ databases">
        <title>Genome analysis of Anaerocolumna sp. CBA3638.</title>
        <authorList>
            <person name="Kim J."/>
            <person name="Roh S.W."/>
        </authorList>
    </citation>
    <scope>NUCLEOTIDE SEQUENCE [LARGE SCALE GENOMIC DNA]</scope>
    <source>
        <strain evidence="18 19">CBA3638</strain>
    </source>
</reference>
<dbReference type="InterPro" id="IPR014152">
    <property type="entry name" value="AddA"/>
</dbReference>
<dbReference type="Proteomes" id="UP000464314">
    <property type="component" value="Chromosome"/>
</dbReference>
<evidence type="ECO:0000256" key="5">
    <source>
        <dbReference type="ARBA" id="ARBA00022806"/>
    </source>
</evidence>
<comment type="subunit">
    <text evidence="13">Heterodimer of AddA and AddB/RexB.</text>
</comment>
<dbReference type="InterPro" id="IPR038726">
    <property type="entry name" value="PDDEXK_AddAB-type"/>
</dbReference>
<organism evidence="18 19">
    <name type="scientific">Anaerocolumna sedimenticola</name>
    <dbReference type="NCBI Taxonomy" id="2696063"/>
    <lineage>
        <taxon>Bacteria</taxon>
        <taxon>Bacillati</taxon>
        <taxon>Bacillota</taxon>
        <taxon>Clostridia</taxon>
        <taxon>Lachnospirales</taxon>
        <taxon>Lachnospiraceae</taxon>
        <taxon>Anaerocolumna</taxon>
    </lineage>
</organism>
<keyword evidence="19" id="KW-1185">Reference proteome</keyword>
<feature type="domain" description="UvrD-like helicase C-terminal" evidence="17">
    <location>
        <begin position="514"/>
        <end position="806"/>
    </location>
</feature>
<dbReference type="FunFam" id="3.40.50.300:FF:001236">
    <property type="entry name" value="ATP-dependent helicase/nuclease subunit A"/>
    <property type="match status" value="1"/>
</dbReference>
<dbReference type="CDD" id="cd17932">
    <property type="entry name" value="DEXQc_UvrD"/>
    <property type="match status" value="1"/>
</dbReference>
<dbReference type="InterPro" id="IPR011335">
    <property type="entry name" value="Restrct_endonuc-II-like"/>
</dbReference>
<comment type="similarity">
    <text evidence="13">Belongs to the helicase family. AddA subfamily.</text>
</comment>
<comment type="catalytic activity">
    <reaction evidence="11 13">
        <text>Couples ATP hydrolysis with the unwinding of duplex DNA by translocating in the 3'-5' direction.</text>
        <dbReference type="EC" id="5.6.2.4"/>
    </reaction>
</comment>
<keyword evidence="7 13" id="KW-0067">ATP-binding</keyword>
<keyword evidence="4 13" id="KW-0378">Hydrolase</keyword>
<dbReference type="InterPro" id="IPR000212">
    <property type="entry name" value="DNA_helicase_UvrD/REP"/>
</dbReference>
<keyword evidence="3 13" id="KW-0227">DNA damage</keyword>
<proteinExistence type="inferred from homology"/>
<dbReference type="GO" id="GO:0005524">
    <property type="term" value="F:ATP binding"/>
    <property type="evidence" value="ECO:0007669"/>
    <property type="project" value="UniProtKB-UniRule"/>
</dbReference>
<dbReference type="HAMAP" id="MF_01451">
    <property type="entry name" value="AddA"/>
    <property type="match status" value="1"/>
</dbReference>
<evidence type="ECO:0000256" key="11">
    <source>
        <dbReference type="ARBA" id="ARBA00034617"/>
    </source>
</evidence>
<dbReference type="GO" id="GO:0005829">
    <property type="term" value="C:cytosol"/>
    <property type="evidence" value="ECO:0007669"/>
    <property type="project" value="TreeGrafter"/>
</dbReference>
<name>A0A6P1TJ40_9FIRM</name>
<evidence type="ECO:0000256" key="13">
    <source>
        <dbReference type="HAMAP-Rule" id="MF_01451"/>
    </source>
</evidence>
<evidence type="ECO:0000256" key="12">
    <source>
        <dbReference type="ARBA" id="ARBA00048988"/>
    </source>
</evidence>
<dbReference type="SUPFAM" id="SSF52980">
    <property type="entry name" value="Restriction endonuclease-like"/>
    <property type="match status" value="1"/>
</dbReference>
<evidence type="ECO:0000256" key="2">
    <source>
        <dbReference type="ARBA" id="ARBA00022741"/>
    </source>
</evidence>
<evidence type="ECO:0000256" key="1">
    <source>
        <dbReference type="ARBA" id="ARBA00022722"/>
    </source>
</evidence>
<dbReference type="Gene3D" id="3.90.320.10">
    <property type="match status" value="1"/>
</dbReference>
<evidence type="ECO:0000256" key="6">
    <source>
        <dbReference type="ARBA" id="ARBA00022839"/>
    </source>
</evidence>
<dbReference type="PROSITE" id="PS51198">
    <property type="entry name" value="UVRD_HELICASE_ATP_BIND"/>
    <property type="match status" value="1"/>
</dbReference>
<evidence type="ECO:0000256" key="4">
    <source>
        <dbReference type="ARBA" id="ARBA00022801"/>
    </source>
</evidence>
<dbReference type="NCBIfam" id="TIGR02785">
    <property type="entry name" value="addA_Gpos"/>
    <property type="match status" value="1"/>
</dbReference>
<accession>A0A6P1TJ40</accession>
<dbReference type="Gene3D" id="3.40.50.300">
    <property type="entry name" value="P-loop containing nucleotide triphosphate hydrolases"/>
    <property type="match status" value="4"/>
</dbReference>
<dbReference type="InterPro" id="IPR014016">
    <property type="entry name" value="UvrD-like_ATP-bd"/>
</dbReference>
<sequence>MFWTSEQQKVIDLRNRNILVSAAAGSGKTAVLVERIISMITEGDNPIDIDRLLIVTFTNAAAAEMRERIGEAIEKKIADMPDNIHLQKQVTLVHSAQITTIHSFCLSVIRNHFNTIDLDPSFRIADEAELTLMKSDVISDLLETYYEEGREEFLDFIESFSSGKSDGAIEELILRIFNFSMSYPWPEEWLEEKKENFTIGTREEMKSSDWMGALLKYLKTVTKDLVIRCQDAIRICEEADGPGAYIPALKSDETLLLSLLELNDYDDYSAVLNSFSFARLSGKKEEGVSDEKKNQVKAIRDELKKAIGDLCKNYFFQSTEEMLNDIKAMGGPVSVLINLCKDFSAVFAKRKSEKNIVDFHDLEHFALNILVQKIDGEMVPTPAADELCEHYAEIMIDEYQDSNLVQETILNSICRERYGNPNLFMVGDVKQSIYRFRLARPEIFMEKYDTYDLEDSKHQRIDLHKNFRSRAVVLDSINFIFEQIMTKKLGNILYDEKAALYPGADFGEQTEGVSVDTEVILVSVEPAQKERDGEILPENESGAENDTEENEYTAKEIEARAIAKRMKELTDPEKGLMVFDKKDKIYRRARYGDIVILLRTMSNWAEIFADTFAAEGITSHTETQSGYFSTLEIRTVLNLLKIIDNPRQDIPFTAILRSPIVDLTSNDLALIRILRRRISMYEAVQEYSKEMSDELSGKLEKFMVKLDQYRDMVVHYSIHELILKVLEDTGYYNYVAAMPAGEKRRANIDMLVQRAIRFEGSSYSGLFHFVRYIEKLHKYDVDFGEAKIAGENDNTVKIMSIHKSKGLEFPIVFVAGMGKNFNNQDSRSNLLIHPDLGIGIDYVDHNLRIKAPTLVKKVIQKELVLENLGEELRVLYVAMTRAKEKLILTGGIKDPVKLLVKWSNTCRQKEKQLLYYQLSNAASYLDFVIPSLMRYRGFEEILKENGIRQDLSNSLYNADTRIVIKQYSYEQAAEYEYMTQLYNKVNQDDFKRWNTERIFNEEVRKAINTYMEYKYPYQTETNIHTKLTVSELKRLSQYEAEDFGVPVKGTAGTGKEFPVPEFSKDTDITRGADLGTLYHTVLEALDLTQIKCRMDIEEILLDLVHKGKIRETDKLVLDIDKLYSFTFSSVAERMRKAAEAGKLYKERQFVMGLKACEINSSLKSEETVLVQGVIDVYFEEDGKWILLDYKTDVVNGTDGEEQLIRRYRVQLDYYQKALEQLTGKKVKERILYSFGLGKEIHVKQE</sequence>
<dbReference type="PROSITE" id="PS51217">
    <property type="entry name" value="UVRD_HELICASE_CTER"/>
    <property type="match status" value="1"/>
</dbReference>
<dbReference type="InterPro" id="IPR014017">
    <property type="entry name" value="DNA_helicase_UvrD-like_C"/>
</dbReference>
<dbReference type="Pfam" id="PF00580">
    <property type="entry name" value="UvrD-helicase"/>
    <property type="match status" value="1"/>
</dbReference>
<comment type="catalytic activity">
    <reaction evidence="12 13">
        <text>ATP + H2O = ADP + phosphate + H(+)</text>
        <dbReference type="Rhea" id="RHEA:13065"/>
        <dbReference type="ChEBI" id="CHEBI:15377"/>
        <dbReference type="ChEBI" id="CHEBI:15378"/>
        <dbReference type="ChEBI" id="CHEBI:30616"/>
        <dbReference type="ChEBI" id="CHEBI:43474"/>
        <dbReference type="ChEBI" id="CHEBI:456216"/>
        <dbReference type="EC" id="5.6.2.4"/>
    </reaction>
</comment>
<dbReference type="GO" id="GO:0000724">
    <property type="term" value="P:double-strand break repair via homologous recombination"/>
    <property type="evidence" value="ECO:0007669"/>
    <property type="project" value="UniProtKB-UniRule"/>
</dbReference>
<evidence type="ECO:0000256" key="10">
    <source>
        <dbReference type="ARBA" id="ARBA00023235"/>
    </source>
</evidence>